<evidence type="ECO:0000313" key="3">
    <source>
        <dbReference type="EMBL" id="OGZ01053.1"/>
    </source>
</evidence>
<evidence type="ECO:0000259" key="2">
    <source>
        <dbReference type="Pfam" id="PF08448"/>
    </source>
</evidence>
<dbReference type="InterPro" id="IPR035965">
    <property type="entry name" value="PAS-like_dom_sf"/>
</dbReference>
<gene>
    <name evidence="3" type="ORF">A2946_00035</name>
</gene>
<evidence type="ECO:0000256" key="1">
    <source>
        <dbReference type="SAM" id="MobiDB-lite"/>
    </source>
</evidence>
<dbReference type="AlphaFoldDB" id="A0A1G2CI24"/>
<name>A0A1G2CI24_9BACT</name>
<dbReference type="EMBL" id="MHLB01000049">
    <property type="protein sequence ID" value="OGZ01053.1"/>
    <property type="molecule type" value="Genomic_DNA"/>
</dbReference>
<dbReference type="InterPro" id="IPR013656">
    <property type="entry name" value="PAS_4"/>
</dbReference>
<accession>A0A1G2CI24</accession>
<proteinExistence type="predicted"/>
<organism evidence="3 4">
    <name type="scientific">Candidatus Liptonbacteria bacterium RIFCSPLOWO2_01_FULL_53_13</name>
    <dbReference type="NCBI Taxonomy" id="1798651"/>
    <lineage>
        <taxon>Bacteria</taxon>
        <taxon>Candidatus Liptoniibacteriota</taxon>
    </lineage>
</organism>
<dbReference type="Proteomes" id="UP000178348">
    <property type="component" value="Unassembled WGS sequence"/>
</dbReference>
<protein>
    <recommendedName>
        <fullName evidence="2">PAS fold-4 domain-containing protein</fullName>
    </recommendedName>
</protein>
<sequence>MAKVGFGLKNKKMNNNEGQQGEERKLALHYMKTLVEVARESFLILDPDLKVISANPTFYEGFRVSPEETENKFVYELGNGQWNIPELKSLLEEILPEKKTVKNYEVLHVFETIGEKTIVLNARQIDSVQLIILAMEDITEKKQLDKKIANYTKELEAKVAERTEELADRVKELESVNKTMVGRELKMVELKKEVEDLEKRAKNGNGKNGNHKNAH</sequence>
<feature type="region of interest" description="Disordered" evidence="1">
    <location>
        <begin position="1"/>
        <end position="20"/>
    </location>
</feature>
<dbReference type="Pfam" id="PF08448">
    <property type="entry name" value="PAS_4"/>
    <property type="match status" value="1"/>
</dbReference>
<reference evidence="3 4" key="1">
    <citation type="journal article" date="2016" name="Nat. Commun.">
        <title>Thousands of microbial genomes shed light on interconnected biogeochemical processes in an aquifer system.</title>
        <authorList>
            <person name="Anantharaman K."/>
            <person name="Brown C.T."/>
            <person name="Hug L.A."/>
            <person name="Sharon I."/>
            <person name="Castelle C.J."/>
            <person name="Probst A.J."/>
            <person name="Thomas B.C."/>
            <person name="Singh A."/>
            <person name="Wilkins M.J."/>
            <person name="Karaoz U."/>
            <person name="Brodie E.L."/>
            <person name="Williams K.H."/>
            <person name="Hubbard S.S."/>
            <person name="Banfield J.F."/>
        </authorList>
    </citation>
    <scope>NUCLEOTIDE SEQUENCE [LARGE SCALE GENOMIC DNA]</scope>
</reference>
<evidence type="ECO:0000313" key="4">
    <source>
        <dbReference type="Proteomes" id="UP000178348"/>
    </source>
</evidence>
<feature type="domain" description="PAS fold-4" evidence="2">
    <location>
        <begin position="39"/>
        <end position="142"/>
    </location>
</feature>
<feature type="region of interest" description="Disordered" evidence="1">
    <location>
        <begin position="196"/>
        <end position="215"/>
    </location>
</feature>
<dbReference type="SUPFAM" id="SSF55785">
    <property type="entry name" value="PYP-like sensor domain (PAS domain)"/>
    <property type="match status" value="1"/>
</dbReference>
<dbReference type="Gene3D" id="3.30.450.20">
    <property type="entry name" value="PAS domain"/>
    <property type="match status" value="1"/>
</dbReference>
<comment type="caution">
    <text evidence="3">The sequence shown here is derived from an EMBL/GenBank/DDBJ whole genome shotgun (WGS) entry which is preliminary data.</text>
</comment>